<proteinExistence type="predicted"/>
<evidence type="ECO:0000256" key="3">
    <source>
        <dbReference type="ARBA" id="ARBA00022840"/>
    </source>
</evidence>
<dbReference type="OrthoDB" id="3176024at2"/>
<dbReference type="SMART" id="SM00382">
    <property type="entry name" value="AAA"/>
    <property type="match status" value="1"/>
</dbReference>
<organism evidence="6 7">
    <name type="scientific">Pseudoscardovia suis</name>
    <dbReference type="NCBI Taxonomy" id="987063"/>
    <lineage>
        <taxon>Bacteria</taxon>
        <taxon>Bacillati</taxon>
        <taxon>Actinomycetota</taxon>
        <taxon>Actinomycetes</taxon>
        <taxon>Bifidobacteriales</taxon>
        <taxon>Bifidobacteriaceae</taxon>
        <taxon>Pseudoscardovia</taxon>
    </lineage>
</organism>
<dbReference type="InterPro" id="IPR015854">
    <property type="entry name" value="ABC_transpr_LolD-like"/>
</dbReference>
<keyword evidence="7" id="KW-1185">Reference proteome</keyword>
<reference evidence="6 7" key="1">
    <citation type="journal article" date="2017" name="BMC Genomics">
        <title>Comparative genomic and phylogenomic analyses of the Bifidobacteriaceae family.</title>
        <authorList>
            <person name="Lugli G.A."/>
            <person name="Milani C."/>
            <person name="Turroni F."/>
            <person name="Duranti S."/>
            <person name="Mancabelli L."/>
            <person name="Mangifesta M."/>
            <person name="Ferrario C."/>
            <person name="Modesto M."/>
            <person name="Mattarelli P."/>
            <person name="Jiri K."/>
            <person name="van Sinderen D."/>
            <person name="Ventura M."/>
        </authorList>
    </citation>
    <scope>NUCLEOTIDE SEQUENCE [LARGE SCALE GENOMIC DNA]</scope>
    <source>
        <strain evidence="6 7">DSM 24744</strain>
    </source>
</reference>
<evidence type="ECO:0000256" key="1">
    <source>
        <dbReference type="ARBA" id="ARBA00022448"/>
    </source>
</evidence>
<protein>
    <submittedName>
        <fullName evidence="6">ABC transporter ATP-binding protein</fullName>
    </submittedName>
</protein>
<gene>
    <name evidence="6" type="ORF">PSSU_1626</name>
</gene>
<dbReference type="Pfam" id="PF00005">
    <property type="entry name" value="ABC_tran"/>
    <property type="match status" value="1"/>
</dbReference>
<dbReference type="PANTHER" id="PTHR24220">
    <property type="entry name" value="IMPORT ATP-BINDING PROTEIN"/>
    <property type="match status" value="1"/>
</dbReference>
<evidence type="ECO:0000256" key="4">
    <source>
        <dbReference type="SAM" id="MobiDB-lite"/>
    </source>
</evidence>
<evidence type="ECO:0000313" key="7">
    <source>
        <dbReference type="Proteomes" id="UP000216454"/>
    </source>
</evidence>
<dbReference type="InterPro" id="IPR017871">
    <property type="entry name" value="ABC_transporter-like_CS"/>
</dbReference>
<evidence type="ECO:0000259" key="5">
    <source>
        <dbReference type="PROSITE" id="PS50893"/>
    </source>
</evidence>
<sequence length="252" mass="26984">MISHNNTKTDATASDAPESAEDWRPVQAQGVIKRFRLGRRKEWNEVLHGVDFSADVGEFVSIVGPSGSGKSTLLYCLSGLESVDGGAVRLGGTDITRMSRQDVSVVRRDTAGFIFQDYNLIDSLTGRANIELSLRLCGHRAGQARRLAEDAMGRLGVGYLAGAYPSDMSGGERQRIAIARTLACSPGIVFADEPTGALDSKNADIVVGLLRQIAETGTTVVMVTHSLELAARTDRTVVLRDGRIVDSIAHAD</sequence>
<feature type="domain" description="ABC transporter" evidence="5">
    <location>
        <begin position="26"/>
        <end position="251"/>
    </location>
</feature>
<dbReference type="InterPro" id="IPR017911">
    <property type="entry name" value="MacB-like_ATP-bd"/>
</dbReference>
<keyword evidence="3 6" id="KW-0067">ATP-binding</keyword>
<dbReference type="AlphaFoldDB" id="A0A261EQK2"/>
<dbReference type="PROSITE" id="PS00211">
    <property type="entry name" value="ABC_TRANSPORTER_1"/>
    <property type="match status" value="1"/>
</dbReference>
<dbReference type="Gene3D" id="3.40.50.300">
    <property type="entry name" value="P-loop containing nucleotide triphosphate hydrolases"/>
    <property type="match status" value="1"/>
</dbReference>
<dbReference type="GO" id="GO:0022857">
    <property type="term" value="F:transmembrane transporter activity"/>
    <property type="evidence" value="ECO:0007669"/>
    <property type="project" value="TreeGrafter"/>
</dbReference>
<accession>A0A261EQK2</accession>
<feature type="compositionally biased region" description="Polar residues" evidence="4">
    <location>
        <begin position="1"/>
        <end position="12"/>
    </location>
</feature>
<feature type="region of interest" description="Disordered" evidence="4">
    <location>
        <begin position="1"/>
        <end position="23"/>
    </location>
</feature>
<dbReference type="InterPro" id="IPR027417">
    <property type="entry name" value="P-loop_NTPase"/>
</dbReference>
<dbReference type="EMBL" id="MWWQ01000017">
    <property type="protein sequence ID" value="OZG49131.1"/>
    <property type="molecule type" value="Genomic_DNA"/>
</dbReference>
<dbReference type="RefSeq" id="WP_094691934.1">
    <property type="nucleotide sequence ID" value="NZ_MWWQ01000017.1"/>
</dbReference>
<dbReference type="PANTHER" id="PTHR24220:SF685">
    <property type="entry name" value="ABC TRANSPORTER RELATED"/>
    <property type="match status" value="1"/>
</dbReference>
<dbReference type="GO" id="GO:0005886">
    <property type="term" value="C:plasma membrane"/>
    <property type="evidence" value="ECO:0007669"/>
    <property type="project" value="TreeGrafter"/>
</dbReference>
<keyword evidence="2" id="KW-0547">Nucleotide-binding</keyword>
<dbReference type="GO" id="GO:0005524">
    <property type="term" value="F:ATP binding"/>
    <property type="evidence" value="ECO:0007669"/>
    <property type="project" value="UniProtKB-KW"/>
</dbReference>
<keyword evidence="1" id="KW-0813">Transport</keyword>
<evidence type="ECO:0000313" key="6">
    <source>
        <dbReference type="EMBL" id="OZG49131.1"/>
    </source>
</evidence>
<dbReference type="GO" id="GO:0016887">
    <property type="term" value="F:ATP hydrolysis activity"/>
    <property type="evidence" value="ECO:0007669"/>
    <property type="project" value="InterPro"/>
</dbReference>
<evidence type="ECO:0000256" key="2">
    <source>
        <dbReference type="ARBA" id="ARBA00022741"/>
    </source>
</evidence>
<name>A0A261EQK2_9BIFI</name>
<dbReference type="SUPFAM" id="SSF52540">
    <property type="entry name" value="P-loop containing nucleoside triphosphate hydrolases"/>
    <property type="match status" value="1"/>
</dbReference>
<comment type="caution">
    <text evidence="6">The sequence shown here is derived from an EMBL/GenBank/DDBJ whole genome shotgun (WGS) entry which is preliminary data.</text>
</comment>
<dbReference type="InterPro" id="IPR003593">
    <property type="entry name" value="AAA+_ATPase"/>
</dbReference>
<dbReference type="Proteomes" id="UP000216454">
    <property type="component" value="Unassembled WGS sequence"/>
</dbReference>
<dbReference type="InterPro" id="IPR003439">
    <property type="entry name" value="ABC_transporter-like_ATP-bd"/>
</dbReference>
<dbReference type="PROSITE" id="PS50893">
    <property type="entry name" value="ABC_TRANSPORTER_2"/>
    <property type="match status" value="1"/>
</dbReference>
<dbReference type="CDD" id="cd03255">
    <property type="entry name" value="ABC_MJ0796_LolCDE_FtsE"/>
    <property type="match status" value="1"/>
</dbReference>